<proteinExistence type="predicted"/>
<protein>
    <submittedName>
        <fullName evidence="2">Uncharacterized protein</fullName>
    </submittedName>
</protein>
<feature type="transmembrane region" description="Helical" evidence="1">
    <location>
        <begin position="24"/>
        <end position="42"/>
    </location>
</feature>
<evidence type="ECO:0000256" key="1">
    <source>
        <dbReference type="SAM" id="Phobius"/>
    </source>
</evidence>
<keyword evidence="1" id="KW-1133">Transmembrane helix</keyword>
<name>E0U0M6_BACSH</name>
<dbReference type="KEGG" id="bss:BSUW23_15675"/>
<keyword evidence="1" id="KW-0812">Transmembrane</keyword>
<reference key="1">
    <citation type="submission" date="2010-08" db="EMBL/GenBank/DDBJ databases">
        <authorList>
            <person name="Zeigler D.R."/>
        </authorList>
    </citation>
    <scope>NUCLEOTIDE SEQUENCE</scope>
    <source>
        <strain>W23</strain>
    </source>
</reference>
<reference evidence="2 3" key="2">
    <citation type="journal article" date="2011" name="Microbiology">
        <title>The genome sequence of Bacillus subtilis subsp. spizizenii W23: insights into speciation within the B. subtilis complex and into the history of B. subtilis genetics.</title>
        <authorList>
            <person name="Zeigler D.R."/>
        </authorList>
    </citation>
    <scope>NUCLEOTIDE SEQUENCE [LARGE SCALE GENOMIC DNA]</scope>
    <source>
        <strain evidence="3">ATCC 23059 / NRRL B-14472 / W23</strain>
    </source>
</reference>
<dbReference type="AlphaFoldDB" id="E0U0M6"/>
<gene>
    <name evidence="2" type="ordered locus">BSUW23_15675</name>
</gene>
<sequence>MLQKTKFTLRDLLHLHLYCKCNKVGLYLTYGIFIAFAIKNTFEELMMRKILHEIGVAARAIFVPCPNAYKPRNLQEKLADMIKVDRTKYFFQQRKEKRISIYK</sequence>
<evidence type="ECO:0000313" key="2">
    <source>
        <dbReference type="EMBL" id="ADM39172.1"/>
    </source>
</evidence>
<dbReference type="HOGENOM" id="CLU_2258131_0_0_9"/>
<accession>E0U0M6</accession>
<dbReference type="EMBL" id="CP002183">
    <property type="protein sequence ID" value="ADM39172.1"/>
    <property type="molecule type" value="Genomic_DNA"/>
</dbReference>
<organism evidence="2 3">
    <name type="scientific">Bacillus spizizenii (strain ATCC 23059 / NRRL B-14472 / W23)</name>
    <name type="common">Bacillus subtilis subsp. spizizenii</name>
    <dbReference type="NCBI Taxonomy" id="655816"/>
    <lineage>
        <taxon>Bacteria</taxon>
        <taxon>Bacillati</taxon>
        <taxon>Bacillota</taxon>
        <taxon>Bacilli</taxon>
        <taxon>Bacillales</taxon>
        <taxon>Bacillaceae</taxon>
        <taxon>Bacillus</taxon>
    </lineage>
</organism>
<keyword evidence="1" id="KW-0472">Membrane</keyword>
<dbReference type="Proteomes" id="UP000002233">
    <property type="component" value="Chromosome"/>
</dbReference>
<evidence type="ECO:0000313" key="3">
    <source>
        <dbReference type="Proteomes" id="UP000002233"/>
    </source>
</evidence>